<protein>
    <submittedName>
        <fullName evidence="1">Uncharacterized protein</fullName>
    </submittedName>
</protein>
<sequence length="340" mass="37559">MSKLKYKIIPEGMLNDIYIPVTAVFIDYADVKACNLTMYEACEKIAATIPGPAGLNMFDMTATTTNSNGIMLDGAMVCMAASDYGKINKDFGYLEMVEIPYSEELIKEEPHLKQWKKLFPDRKLFMGPNPNTKSIPIHNAVLTGRAGNNNSGTEMMHYINMEELLLPISGQVEIMKDGKVEVGGTGWTISVGIGMVVGEEYGRIVPRRQWKCGKTAHNSGEYAKFLKSHIPVIAADKSELAKSMINALQAGAVPGRDIGASPSVLSIARHMKIKPDYENIEENAYAELASVGCTKEWIKADVEELTPEEIIERAHEIIPGIDNPRRFNVSDIVQVNYVEV</sequence>
<organism evidence="1 2">
    <name type="scientific">Sedimentibacter hydroxybenzoicus DSM 7310</name>
    <dbReference type="NCBI Taxonomy" id="1123245"/>
    <lineage>
        <taxon>Bacteria</taxon>
        <taxon>Bacillati</taxon>
        <taxon>Bacillota</taxon>
        <taxon>Tissierellia</taxon>
        <taxon>Sedimentibacter</taxon>
    </lineage>
</organism>
<dbReference type="EMBL" id="JACBNQ010000001">
    <property type="protein sequence ID" value="NYB72775.1"/>
    <property type="molecule type" value="Genomic_DNA"/>
</dbReference>
<dbReference type="RefSeq" id="WP_179236452.1">
    <property type="nucleotide sequence ID" value="NZ_JACBNQ010000001.1"/>
</dbReference>
<dbReference type="AlphaFoldDB" id="A0A974GV65"/>
<keyword evidence="2" id="KW-1185">Reference proteome</keyword>
<gene>
    <name evidence="1" type="ORF">HZF24_01320</name>
</gene>
<accession>A0A974GV65</accession>
<proteinExistence type="predicted"/>
<dbReference type="Proteomes" id="UP000611629">
    <property type="component" value="Unassembled WGS sequence"/>
</dbReference>
<evidence type="ECO:0000313" key="2">
    <source>
        <dbReference type="Proteomes" id="UP000611629"/>
    </source>
</evidence>
<comment type="caution">
    <text evidence="1">The sequence shown here is derived from an EMBL/GenBank/DDBJ whole genome shotgun (WGS) entry which is preliminary data.</text>
</comment>
<name>A0A974GV65_SEDHY</name>
<reference evidence="1" key="1">
    <citation type="submission" date="2020-07" db="EMBL/GenBank/DDBJ databases">
        <title>Genomic analysis of a strain of Sedimentibacter Hydroxybenzoicus DSM7310.</title>
        <authorList>
            <person name="Ma S."/>
        </authorList>
    </citation>
    <scope>NUCLEOTIDE SEQUENCE</scope>
    <source>
        <strain evidence="1">DSM 7310</strain>
    </source>
</reference>
<evidence type="ECO:0000313" key="1">
    <source>
        <dbReference type="EMBL" id="NYB72775.1"/>
    </source>
</evidence>